<dbReference type="SMR" id="Q6XBJ5"/>
<feature type="binding site" evidence="16">
    <location>
        <position position="214"/>
    </location>
    <ligand>
        <name>Mg(2+)</name>
        <dbReference type="ChEBI" id="CHEBI:18420"/>
        <label>3</label>
    </ligand>
</feature>
<feature type="binding site" evidence="16">
    <location>
        <position position="134"/>
    </location>
    <ligand>
        <name>heme c</name>
        <dbReference type="ChEBI" id="CHEBI:61717"/>
        <label>1</label>
        <note>axial binding residue</note>
    </ligand>
    <ligandPart>
        <name>Fe</name>
        <dbReference type="ChEBI" id="CHEBI:18248"/>
    </ligandPart>
</feature>
<dbReference type="AlphaFoldDB" id="Q6XBJ5"/>
<keyword evidence="6 9" id="KW-0479">Metal-binding</keyword>
<keyword evidence="12" id="KW-1133">Transmembrane helix</keyword>
<evidence type="ECO:0000256" key="3">
    <source>
        <dbReference type="ARBA" id="ARBA00022448"/>
    </source>
</evidence>
<evidence type="ECO:0000256" key="10">
    <source>
        <dbReference type="PIRSR" id="PIRSR000017-1"/>
    </source>
</evidence>
<feature type="binding site" evidence="16">
    <location>
        <position position="179"/>
    </location>
    <ligand>
        <name>heme c</name>
        <dbReference type="ChEBI" id="CHEBI:61717"/>
        <label>2</label>
        <note>axial binding residue</note>
    </ligand>
    <ligandPart>
        <name>Fe</name>
        <dbReference type="ChEBI" id="CHEBI:18248"/>
    </ligandPart>
</feature>
<keyword evidence="15" id="KW-1185">Reference proteome</keyword>
<feature type="binding site" evidence="16">
    <location>
        <position position="334"/>
    </location>
    <ligand>
        <name>heme c</name>
        <dbReference type="ChEBI" id="CHEBI:61717"/>
        <label>3</label>
        <note>covalent</note>
    </ligand>
</feature>
<feature type="binding site" evidence="16">
    <location>
        <position position="133"/>
    </location>
    <ligand>
        <name>heme c</name>
        <dbReference type="ChEBI" id="CHEBI:61717"/>
        <label>1</label>
        <note>covalent</note>
    </ligand>
</feature>
<comment type="function">
    <text evidence="1 9">The reaction center of purple bacteria contains a tightly bound cytochrome molecule which re-reduces the photo oxidized primary electron donor.</text>
</comment>
<reference evidence="15" key="2">
    <citation type="submission" date="2016-10" db="EMBL/GenBank/DDBJ databases">
        <authorList>
            <person name="Varghese N."/>
            <person name="Submissions S."/>
        </authorList>
    </citation>
    <scope>NUCLEOTIDE SEQUENCE [LARGE SCALE GENOMIC DNA]</scope>
    <source>
        <strain evidence="15">930I</strain>
    </source>
</reference>
<dbReference type="Proteomes" id="UP000217076">
    <property type="component" value="Unassembled WGS sequence"/>
</dbReference>
<feature type="binding site" description="axial binding residue" evidence="11">
    <location>
        <position position="167"/>
    </location>
    <ligand>
        <name>heme</name>
        <dbReference type="ChEBI" id="CHEBI:30413"/>
        <label>4</label>
    </ligand>
    <ligandPart>
        <name>Fe</name>
        <dbReference type="ChEBI" id="CHEBI:18248"/>
    </ligandPart>
</feature>
<dbReference type="GO" id="GO:0019684">
    <property type="term" value="P:photosynthesis, light reaction"/>
    <property type="evidence" value="ECO:0007669"/>
    <property type="project" value="InterPro"/>
</dbReference>
<feature type="binding site" evidence="16">
    <location>
        <position position="178"/>
    </location>
    <ligand>
        <name>heme c</name>
        <dbReference type="ChEBI" id="CHEBI:61717"/>
        <label>2</label>
        <note>covalent</note>
    </ligand>
</feature>
<feature type="binding site" evidence="16">
    <location>
        <position position="223"/>
    </location>
    <ligand>
        <name>Mg(2+)</name>
        <dbReference type="ChEBI" id="CHEBI:18420"/>
        <label>2</label>
    </ligand>
</feature>
<dbReference type="Pfam" id="PF02276">
    <property type="entry name" value="CytoC_RC"/>
    <property type="match status" value="1"/>
</dbReference>
<feature type="binding site" evidence="16">
    <location>
        <position position="278"/>
    </location>
    <ligand>
        <name>heme c</name>
        <dbReference type="ChEBI" id="CHEBI:61717"/>
        <label>4</label>
        <note>axial binding residue</note>
    </ligand>
    <ligandPart>
        <name>Fe</name>
        <dbReference type="ChEBI" id="CHEBI:18248"/>
    </ligandPart>
</feature>
<accession>Q6XBJ5</accession>
<proteinExistence type="evidence at protein level"/>
<feature type="binding site" evidence="16">
    <location>
        <position position="63"/>
    </location>
    <ligand>
        <name>Mg(2+)</name>
        <dbReference type="ChEBI" id="CHEBI:18420"/>
        <label>1</label>
    </ligand>
</feature>
<evidence type="ECO:0000256" key="5">
    <source>
        <dbReference type="ARBA" id="ARBA00022617"/>
    </source>
</evidence>
<feature type="binding site" evidence="16">
    <location>
        <position position="104"/>
    </location>
    <ligand>
        <name>heme c</name>
        <dbReference type="ChEBI" id="CHEBI:61717"/>
        <label>1</label>
    </ligand>
</feature>
<feature type="binding site" evidence="16">
    <location>
        <position position="337"/>
    </location>
    <ligand>
        <name>heme c</name>
        <dbReference type="ChEBI" id="CHEBI:61717"/>
        <label>3</label>
        <note>covalent</note>
    </ligand>
</feature>
<feature type="binding site" evidence="16">
    <location>
        <position position="175"/>
    </location>
    <ligand>
        <name>heme c</name>
        <dbReference type="ChEBI" id="CHEBI:61717"/>
        <label>2</label>
        <note>covalent</note>
    </ligand>
</feature>
<feature type="binding site" description="axial binding residue" evidence="11">
    <location>
        <position position="338"/>
    </location>
    <ligand>
        <name>heme</name>
        <dbReference type="ChEBI" id="CHEBI:30413"/>
        <label>4</label>
    </ligand>
    <ligandPart>
        <name>Fe</name>
        <dbReference type="ChEBI" id="CHEBI:18248"/>
    </ligandPart>
</feature>
<feature type="binding site" evidence="16">
    <location>
        <position position="194"/>
    </location>
    <ligand>
        <name>Mg(2+)</name>
        <dbReference type="ChEBI" id="CHEBI:18420"/>
        <label>2</label>
    </ligand>
</feature>
<dbReference type="GO" id="GO:0005506">
    <property type="term" value="F:iron ion binding"/>
    <property type="evidence" value="ECO:0007669"/>
    <property type="project" value="InterPro"/>
</dbReference>
<feature type="binding site" evidence="16">
    <location>
        <position position="263"/>
    </location>
    <ligand>
        <name>heme c</name>
        <dbReference type="ChEBI" id="CHEBI:61717"/>
        <label>4</label>
        <note>axial binding residue</note>
    </ligand>
    <ligandPart>
        <name>Fe</name>
        <dbReference type="ChEBI" id="CHEBI:18248"/>
    </ligandPart>
</feature>
<feature type="binding site" description="covalent" evidence="10">
    <location>
        <position position="133"/>
    </location>
    <ligand>
        <name>heme</name>
        <dbReference type="ChEBI" id="CHEBI:30413"/>
        <label>1</label>
    </ligand>
</feature>
<feature type="binding site" evidence="16">
    <location>
        <position position="171"/>
    </location>
    <ligand>
        <name>heme c</name>
        <dbReference type="ChEBI" id="CHEBI:61717"/>
        <label>3</label>
    </ligand>
</feature>
<feature type="binding site" evidence="16">
    <location>
        <position position="236"/>
    </location>
    <ligand>
        <name>heme c</name>
        <dbReference type="ChEBI" id="CHEBI:61717"/>
        <label>4</label>
    </ligand>
</feature>
<feature type="binding site" evidence="16">
    <location>
        <position position="343"/>
    </location>
    <ligand>
        <name>heme c</name>
        <dbReference type="ChEBI" id="CHEBI:61717"/>
        <label>3</label>
    </ligand>
</feature>
<feature type="binding site" evidence="16">
    <location>
        <position position="237"/>
    </location>
    <ligand>
        <name>heme c</name>
        <dbReference type="ChEBI" id="CHEBI:61717"/>
        <label>4</label>
    </ligand>
</feature>
<feature type="transmembrane region" description="Helical" evidence="12">
    <location>
        <begin position="23"/>
        <end position="45"/>
    </location>
</feature>
<comment type="PTM">
    <text evidence="9 10">Binds 4 heme groups per subunit.</text>
</comment>
<feature type="binding site" evidence="16">
    <location>
        <position position="100"/>
    </location>
    <ligand>
        <name>heme c</name>
        <dbReference type="ChEBI" id="CHEBI:61717"/>
        <label>1</label>
    </ligand>
</feature>
<feature type="binding site" description="covalent" evidence="10">
    <location>
        <position position="178"/>
    </location>
    <ligand>
        <name>heme</name>
        <dbReference type="ChEBI" id="CHEBI:30413"/>
        <label>2</label>
    </ligand>
</feature>
<gene>
    <name evidence="13" type="primary">pufC</name>
    <name evidence="14" type="ORF">SAMN05421742_106124</name>
</gene>
<feature type="binding site" evidence="16">
    <location>
        <position position="153"/>
    </location>
    <ligand>
        <name>heme c</name>
        <dbReference type="ChEBI" id="CHEBI:61717"/>
        <label>2</label>
        <note>axial binding residue</note>
    </ligand>
    <ligandPart>
        <name>Fe</name>
        <dbReference type="ChEBI" id="CHEBI:18248"/>
    </ligandPart>
</feature>
<dbReference type="InterPro" id="IPR003158">
    <property type="entry name" value="Photosyn_RC_cyt_c-su"/>
</dbReference>
<keyword evidence="8 9" id="KW-0408">Iron</keyword>
<feature type="binding site" evidence="16">
    <location>
        <position position="223"/>
    </location>
    <ligand>
        <name>Mg(2+)</name>
        <dbReference type="ChEBI" id="CHEBI:18420"/>
        <label>3</label>
    </ligand>
</feature>
<keyword evidence="7 9" id="KW-0249">Electron transport</keyword>
<dbReference type="STRING" id="83401.SAMN05421742_106124"/>
<reference evidence="14" key="3">
    <citation type="submission" date="2016-10" db="EMBL/GenBank/DDBJ databases">
        <authorList>
            <person name="de Groot N.N."/>
        </authorList>
    </citation>
    <scope>NUCLEOTIDE SEQUENCE [LARGE SCALE GENOMIC DNA]</scope>
    <source>
        <strain evidence="14">930I</strain>
    </source>
</reference>
<evidence type="ECO:0000256" key="9">
    <source>
        <dbReference type="PIRNR" id="PIRNR000017"/>
    </source>
</evidence>
<evidence type="ECO:0007829" key="16">
    <source>
        <dbReference type="PDB" id="8ZK2"/>
    </source>
</evidence>
<feature type="binding site" evidence="16">
    <location>
        <position position="192"/>
    </location>
    <ligand>
        <name>Mg(2+)</name>
        <dbReference type="ChEBI" id="CHEBI:18420"/>
        <label>2</label>
    </ligand>
</feature>
<feature type="binding site" evidence="16">
    <location>
        <position position="222"/>
    </location>
    <ligand>
        <name>Mg(2+)</name>
        <dbReference type="ChEBI" id="CHEBI:18420"/>
        <label>3</label>
    </ligand>
</feature>
<evidence type="ECO:0000256" key="12">
    <source>
        <dbReference type="SAM" id="Phobius"/>
    </source>
</evidence>
<feature type="binding site" evidence="16">
    <location>
        <position position="276"/>
    </location>
    <ligand>
        <name>heme c</name>
        <dbReference type="ChEBI" id="CHEBI:61717"/>
        <label>3</label>
    </ligand>
</feature>
<feature type="binding site" evidence="16">
    <location>
        <position position="145"/>
    </location>
    <ligand>
        <name>heme c</name>
        <dbReference type="ChEBI" id="CHEBI:61717"/>
        <label>2</label>
    </ligand>
</feature>
<feature type="binding site" description="covalent" evidence="10">
    <location>
        <position position="337"/>
    </location>
    <ligand>
        <name>heme</name>
        <dbReference type="ChEBI" id="CHEBI:30413"/>
        <label>4</label>
    </ligand>
</feature>
<evidence type="ECO:0000256" key="8">
    <source>
        <dbReference type="ARBA" id="ARBA00023004"/>
    </source>
</evidence>
<feature type="binding site" evidence="16">
    <location>
        <position position="151"/>
    </location>
    <ligand>
        <name>heme c</name>
        <dbReference type="ChEBI" id="CHEBI:61717"/>
        <label>1</label>
    </ligand>
</feature>
<protein>
    <recommendedName>
        <fullName evidence="2 9">Photosynthetic reaction center cytochrome c subunit</fullName>
    </recommendedName>
</protein>
<dbReference type="PIRSF" id="PIRSF000017">
    <property type="entry name" value="RC_cytochrome"/>
    <property type="match status" value="1"/>
</dbReference>
<dbReference type="RefSeq" id="WP_092619491.1">
    <property type="nucleotide sequence ID" value="NZ_FNCV01000006.1"/>
</dbReference>
<feature type="binding site" description="covalent" evidence="10">
    <location>
        <position position="274"/>
    </location>
    <ligand>
        <name>heme</name>
        <dbReference type="ChEBI" id="CHEBI:30413"/>
        <label>3</label>
    </ligand>
</feature>
<feature type="binding site" evidence="16">
    <location>
        <position position="271"/>
    </location>
    <ligand>
        <name>Mg(2+)</name>
        <dbReference type="ChEBI" id="CHEBI:18420"/>
        <label>1</label>
    </ligand>
</feature>
<dbReference type="GO" id="GO:0030077">
    <property type="term" value="C:plasma membrane light-harvesting complex"/>
    <property type="evidence" value="ECO:0007669"/>
    <property type="project" value="InterPro"/>
</dbReference>
<dbReference type="EMBL" id="FNCV01000006">
    <property type="protein sequence ID" value="SDH36807.1"/>
    <property type="molecule type" value="Genomic_DNA"/>
</dbReference>
<name>Q6XBJ5_9PROT</name>
<feature type="binding site" evidence="16">
    <location>
        <position position="105"/>
    </location>
    <ligand>
        <name>heme c</name>
        <dbReference type="ChEBI" id="CHEBI:61717"/>
        <label>1</label>
    </ligand>
</feature>
<keyword evidence="12" id="KW-0472">Membrane</keyword>
<keyword evidence="16" id="KW-0002">3D-structure</keyword>
<feature type="binding site" evidence="16">
    <location>
        <position position="101"/>
    </location>
    <ligand>
        <name>heme c</name>
        <dbReference type="ChEBI" id="CHEBI:61717"/>
        <label>1</label>
    </ligand>
</feature>
<feature type="binding site" evidence="16">
    <location>
        <position position="194"/>
    </location>
    <ligand>
        <name>Mg(2+)</name>
        <dbReference type="ChEBI" id="CHEBI:18420"/>
        <label>3</label>
    </ligand>
</feature>
<keyword evidence="9" id="KW-0674">Reaction center</keyword>
<dbReference type="EMBL" id="AY242845">
    <property type="protein sequence ID" value="AAP70703.1"/>
    <property type="molecule type" value="Genomic_DNA"/>
</dbReference>
<feature type="binding site" description="covalent" evidence="10">
    <location>
        <position position="334"/>
    </location>
    <ligand>
        <name>heme</name>
        <dbReference type="ChEBI" id="CHEBI:30413"/>
        <label>4</label>
    </ligand>
</feature>
<feature type="binding site" description="covalent" evidence="10">
    <location>
        <position position="175"/>
    </location>
    <ligand>
        <name>heme</name>
        <dbReference type="ChEBI" id="CHEBI:30413"/>
        <label>2</label>
    </ligand>
</feature>
<feature type="binding site" evidence="16">
    <location>
        <position position="117"/>
    </location>
    <ligand>
        <name>heme c</name>
        <dbReference type="ChEBI" id="CHEBI:61717"/>
        <label>1</label>
        <note>axial binding residue</note>
    </ligand>
    <ligandPart>
        <name>Fe</name>
        <dbReference type="ChEBI" id="CHEBI:18248"/>
    </ligandPart>
</feature>
<feature type="binding site" description="axial binding residue" evidence="11">
    <location>
        <position position="278"/>
    </location>
    <ligand>
        <name>heme</name>
        <dbReference type="ChEBI" id="CHEBI:30413"/>
        <label>3</label>
    </ligand>
    <ligandPart>
        <name>Fe</name>
        <dbReference type="ChEBI" id="CHEBI:18248"/>
    </ligandPart>
</feature>
<feature type="binding site" evidence="16">
    <location>
        <position position="338"/>
    </location>
    <ligand>
        <name>heme c</name>
        <dbReference type="ChEBI" id="CHEBI:61717"/>
        <label>3</label>
        <note>axial binding residue</note>
    </ligand>
    <ligandPart>
        <name>Fe</name>
        <dbReference type="ChEBI" id="CHEBI:18248"/>
    </ligandPart>
</feature>
<feature type="binding site" evidence="16">
    <location>
        <position position="65"/>
    </location>
    <ligand>
        <name>Mg(2+)</name>
        <dbReference type="ChEBI" id="CHEBI:18420"/>
        <label>1</label>
    </ligand>
</feature>
<dbReference type="GO" id="GO:0020037">
    <property type="term" value="F:heme binding"/>
    <property type="evidence" value="ECO:0007669"/>
    <property type="project" value="InterPro"/>
</dbReference>
<feature type="binding site" description="axial binding residue" evidence="11">
    <location>
        <position position="179"/>
    </location>
    <ligand>
        <name>heme</name>
        <dbReference type="ChEBI" id="CHEBI:30413"/>
        <label>2</label>
    </ligand>
    <ligandPart>
        <name>Fe</name>
        <dbReference type="ChEBI" id="CHEBI:18248"/>
    </ligandPart>
</feature>
<reference evidence="16" key="4">
    <citation type="journal article" date="2024" name="Commun. Biol.">
        <title>Insights into the divergence of the photosynthetic LH1 complex obtained from structural analysis of the unusual photocomplexes of Roseospirillum parvum.</title>
        <authorList>
            <person name="Wang X.P."/>
            <person name="Wang G.L."/>
            <person name="Fu Y."/>
            <person name="Minamino A."/>
            <person name="Zou M.J."/>
            <person name="Ma F."/>
            <person name="Xu B."/>
            <person name="Wang-Otomo Z.Y."/>
            <person name="Kimura Y."/>
            <person name="Madigan M.T."/>
            <person name="Overmann J."/>
            <person name="Yu L.J."/>
        </authorList>
    </citation>
    <scope>STRUCTURE BY ELECTRON MICROSCOPY (2.65 ANGSTROMS) IN COMPLEX WITH MG(2+) AND HEME C</scope>
</reference>
<dbReference type="OrthoDB" id="9813732at2"/>
<dbReference type="CDD" id="cd09224">
    <property type="entry name" value="CytoC_RC"/>
    <property type="match status" value="1"/>
</dbReference>
<keyword evidence="3 9" id="KW-0813">Transport</keyword>
<dbReference type="EMDB" id="EMD-60165"/>
<dbReference type="Gene3D" id="1.10.468.10">
    <property type="entry name" value="Photosynthetic Reaction Center, subunit C, domain 2"/>
    <property type="match status" value="2"/>
</dbReference>
<feature type="binding site" description="axial binding residue" evidence="11">
    <location>
        <position position="153"/>
    </location>
    <ligand>
        <name>heme</name>
        <dbReference type="ChEBI" id="CHEBI:30413"/>
        <label>2</label>
    </ligand>
    <ligandPart>
        <name>Fe</name>
        <dbReference type="ChEBI" id="CHEBI:18248"/>
    </ligandPart>
</feature>
<dbReference type="NCBIfam" id="NF040706">
    <property type="entry name" value="photo_cyt_PufC"/>
    <property type="match status" value="1"/>
</dbReference>
<evidence type="ECO:0000256" key="7">
    <source>
        <dbReference type="ARBA" id="ARBA00022982"/>
    </source>
</evidence>
<feature type="binding site" description="axial binding residue" evidence="11">
    <location>
        <position position="263"/>
    </location>
    <ligand>
        <name>heme</name>
        <dbReference type="ChEBI" id="CHEBI:30413"/>
        <label>3</label>
    </ligand>
    <ligandPart>
        <name>Fe</name>
        <dbReference type="ChEBI" id="CHEBI:18248"/>
    </ligandPart>
</feature>
<evidence type="ECO:0000313" key="15">
    <source>
        <dbReference type="Proteomes" id="UP000217076"/>
    </source>
</evidence>
<feature type="binding site" description="axial binding residue" evidence="11">
    <location>
        <position position="134"/>
    </location>
    <ligand>
        <name>heme</name>
        <dbReference type="ChEBI" id="CHEBI:30413"/>
        <label>1</label>
    </ligand>
    <ligandPart>
        <name>Fe</name>
        <dbReference type="ChEBI" id="CHEBI:18248"/>
    </ligandPart>
</feature>
<feature type="binding site" evidence="16">
    <location>
        <position position="322"/>
    </location>
    <ligand>
        <name>heme c</name>
        <dbReference type="ChEBI" id="CHEBI:61717"/>
        <label>2</label>
    </ligand>
</feature>
<feature type="binding site" evidence="16">
    <location>
        <position position="130"/>
    </location>
    <ligand>
        <name>heme c</name>
        <dbReference type="ChEBI" id="CHEBI:61717"/>
        <label>1</label>
        <note>covalent</note>
    </ligand>
</feature>
<dbReference type="SUPFAM" id="SSF48695">
    <property type="entry name" value="Multiheme cytochromes"/>
    <property type="match status" value="1"/>
</dbReference>
<reference evidence="13" key="1">
    <citation type="submission" date="2003-02" db="EMBL/GenBank/DDBJ databases">
        <title>Structure of the pigment-binding proteins of Roesospirillum parvum 930I, a purple non-sulfur bacterium with unusual spectral properties.</title>
        <authorList>
            <person name="Tuschak C."/>
            <person name="Beatty J.T."/>
            <person name="Overmann J."/>
        </authorList>
    </citation>
    <scope>NUCLEOTIDE SEQUENCE</scope>
    <source>
        <strain evidence="13">930I</strain>
    </source>
</reference>
<evidence type="ECO:0000313" key="13">
    <source>
        <dbReference type="EMBL" id="AAP70703.1"/>
    </source>
</evidence>
<dbReference type="InterPro" id="IPR036280">
    <property type="entry name" value="Multihaem_cyt_sf"/>
</dbReference>
<feature type="binding site" evidence="16">
    <location>
        <position position="277"/>
    </location>
    <ligand>
        <name>heme c</name>
        <dbReference type="ChEBI" id="CHEBI:61717"/>
        <label>4</label>
        <note>covalent</note>
    </ligand>
</feature>
<keyword evidence="5 9" id="KW-0349">Heme</keyword>
<keyword evidence="4 9" id="KW-0602">Photosynthesis</keyword>
<evidence type="ECO:0000256" key="4">
    <source>
        <dbReference type="ARBA" id="ARBA00022531"/>
    </source>
</evidence>
<evidence type="ECO:0000256" key="2">
    <source>
        <dbReference type="ARBA" id="ARBA00015978"/>
    </source>
</evidence>
<feature type="binding site" evidence="16">
    <location>
        <position position="140"/>
    </location>
    <ligand>
        <name>heme c</name>
        <dbReference type="ChEBI" id="CHEBI:61717"/>
        <label>1</label>
    </ligand>
</feature>
<evidence type="ECO:0000313" key="14">
    <source>
        <dbReference type="EMBL" id="SDH36807.1"/>
    </source>
</evidence>
<dbReference type="GO" id="GO:0009055">
    <property type="term" value="F:electron transfer activity"/>
    <property type="evidence" value="ECO:0007669"/>
    <property type="project" value="InterPro"/>
</dbReference>
<feature type="binding site" evidence="16">
    <location>
        <position position="274"/>
    </location>
    <ligand>
        <name>heme c</name>
        <dbReference type="ChEBI" id="CHEBI:61717"/>
        <label>4</label>
        <note>covalent</note>
    </ligand>
</feature>
<feature type="binding site" evidence="16">
    <location>
        <position position="132"/>
    </location>
    <ligand>
        <name>heme c</name>
        <dbReference type="ChEBI" id="CHEBI:61717"/>
        <label>2</label>
    </ligand>
</feature>
<feature type="binding site" evidence="16">
    <location>
        <position position="238"/>
    </location>
    <ligand>
        <name>heme c</name>
        <dbReference type="ChEBI" id="CHEBI:61717"/>
        <label>4</label>
    </ligand>
</feature>
<organism evidence="13">
    <name type="scientific">Roseospirillum parvum</name>
    <dbReference type="NCBI Taxonomy" id="83401"/>
    <lineage>
        <taxon>Bacteria</taxon>
        <taxon>Pseudomonadati</taxon>
        <taxon>Pseudomonadota</taxon>
        <taxon>Alphaproteobacteria</taxon>
        <taxon>Rhodospirillales</taxon>
        <taxon>Rhodospirillaceae</taxon>
        <taxon>Roseospirillum</taxon>
    </lineage>
</organism>
<feature type="binding site" description="covalent" evidence="10">
    <location>
        <position position="277"/>
    </location>
    <ligand>
        <name>heme</name>
        <dbReference type="ChEBI" id="CHEBI:30413"/>
        <label>3</label>
    </ligand>
</feature>
<feature type="binding site" description="covalent" evidence="10">
    <location>
        <position position="130"/>
    </location>
    <ligand>
        <name>heme</name>
        <dbReference type="ChEBI" id="CHEBI:30413"/>
        <label>1</label>
    </ligand>
</feature>
<dbReference type="InterPro" id="IPR023119">
    <property type="entry name" value="Multihaem_cyt_PRC_cyt_su-like"/>
</dbReference>
<sequence length="362" mass="39695">MSNDFNSRFVSLMARKGRTSPRAPVWVGGWFVVGLITIGLLTVMMGPAGTYTQSGYRGLMMGEVDMADELADDMAAPKNQVPAASERFPDEGPLAGEVYVNVPVLAHLSADNFNRLMVAITEWVSPEEGCNYCHDPDDLTAERPYTKIVSRRMLEMVMYLNSQWGDHVAPSGVTCWTCHRGNPVPENIWFKNDDADGGSGALGNTFGQNAASWDAGLSALPNDVMEAYLLDDQNLRITPTNDLPMNGVTQIGTKQAEWTYGMMFHISKGLGVNCTYCHNSQSFRVWEMSPPARVTAWHGIQMTRAINVDFLDPLQPEYPANRLGPEGDAPKANCATCHQGAFKPMYGENVIDDYPSLAAPGE</sequence>
<dbReference type="PDB" id="8ZK2">
    <property type="method" value="EM"/>
    <property type="resolution" value="2.65 A"/>
    <property type="chains" value="C=1-362"/>
</dbReference>
<evidence type="ECO:0000256" key="11">
    <source>
        <dbReference type="PIRSR" id="PIRSR000017-2"/>
    </source>
</evidence>
<feature type="binding site" evidence="16">
    <location>
        <position position="196"/>
    </location>
    <ligand>
        <name>Mg(2+)</name>
        <dbReference type="ChEBI" id="CHEBI:18420"/>
        <label>2</label>
    </ligand>
</feature>
<keyword evidence="12" id="KW-0812">Transmembrane</keyword>
<feature type="binding site" description="axial binding residue" evidence="11">
    <location>
        <position position="117"/>
    </location>
    <ligand>
        <name>heme</name>
        <dbReference type="ChEBI" id="CHEBI:30413"/>
        <label>1</label>
    </ligand>
    <ligandPart>
        <name>Fe</name>
        <dbReference type="ChEBI" id="CHEBI:18248"/>
    </ligandPart>
</feature>
<evidence type="ECO:0000256" key="6">
    <source>
        <dbReference type="ARBA" id="ARBA00022723"/>
    </source>
</evidence>
<feature type="binding site" evidence="16">
    <location>
        <position position="167"/>
    </location>
    <ligand>
        <name>heme c</name>
        <dbReference type="ChEBI" id="CHEBI:61717"/>
        <label>3</label>
        <note>axial binding residue</note>
    </ligand>
    <ligandPart>
        <name>Fe</name>
        <dbReference type="ChEBI" id="CHEBI:18248"/>
    </ligandPart>
</feature>
<evidence type="ECO:0000256" key="1">
    <source>
        <dbReference type="ARBA" id="ARBA00003196"/>
    </source>
</evidence>